<evidence type="ECO:0000256" key="4">
    <source>
        <dbReference type="ARBA" id="ARBA00022827"/>
    </source>
</evidence>
<gene>
    <name evidence="8" type="ORF">ACFO0C_47540</name>
</gene>
<dbReference type="RefSeq" id="WP_378073506.1">
    <property type="nucleotide sequence ID" value="NZ_JBHSBL010000041.1"/>
</dbReference>
<dbReference type="Proteomes" id="UP001595867">
    <property type="component" value="Unassembled WGS sequence"/>
</dbReference>
<evidence type="ECO:0000259" key="7">
    <source>
        <dbReference type="PROSITE" id="PS51387"/>
    </source>
</evidence>
<dbReference type="InterPro" id="IPR006094">
    <property type="entry name" value="Oxid_FAD_bind_N"/>
</dbReference>
<evidence type="ECO:0000256" key="2">
    <source>
        <dbReference type="ARBA" id="ARBA00005466"/>
    </source>
</evidence>
<keyword evidence="5" id="KW-0560">Oxidoreductase</keyword>
<feature type="region of interest" description="Disordered" evidence="6">
    <location>
        <begin position="17"/>
        <end position="52"/>
    </location>
</feature>
<organism evidence="8 9">
    <name type="scientific">Actinoplanes subglobosus</name>
    <dbReference type="NCBI Taxonomy" id="1547892"/>
    <lineage>
        <taxon>Bacteria</taxon>
        <taxon>Bacillati</taxon>
        <taxon>Actinomycetota</taxon>
        <taxon>Actinomycetes</taxon>
        <taxon>Micromonosporales</taxon>
        <taxon>Micromonosporaceae</taxon>
        <taxon>Actinoplanes</taxon>
    </lineage>
</organism>
<keyword evidence="4" id="KW-0274">FAD</keyword>
<evidence type="ECO:0000256" key="5">
    <source>
        <dbReference type="ARBA" id="ARBA00023002"/>
    </source>
</evidence>
<keyword evidence="9" id="KW-1185">Reference proteome</keyword>
<dbReference type="PROSITE" id="PS00862">
    <property type="entry name" value="OX2_COVAL_FAD"/>
    <property type="match status" value="1"/>
</dbReference>
<evidence type="ECO:0000256" key="6">
    <source>
        <dbReference type="SAM" id="MobiDB-lite"/>
    </source>
</evidence>
<reference evidence="9" key="1">
    <citation type="journal article" date="2019" name="Int. J. Syst. Evol. Microbiol.">
        <title>The Global Catalogue of Microorganisms (GCM) 10K type strain sequencing project: providing services to taxonomists for standard genome sequencing and annotation.</title>
        <authorList>
            <consortium name="The Broad Institute Genomics Platform"/>
            <consortium name="The Broad Institute Genome Sequencing Center for Infectious Disease"/>
            <person name="Wu L."/>
            <person name="Ma J."/>
        </authorList>
    </citation>
    <scope>NUCLEOTIDE SEQUENCE [LARGE SCALE GENOMIC DNA]</scope>
    <source>
        <strain evidence="9">TBRC 5832</strain>
    </source>
</reference>
<dbReference type="SUPFAM" id="SSF56176">
    <property type="entry name" value="FAD-binding/transporter-associated domain-like"/>
    <property type="match status" value="1"/>
</dbReference>
<evidence type="ECO:0000256" key="3">
    <source>
        <dbReference type="ARBA" id="ARBA00022630"/>
    </source>
</evidence>
<dbReference type="InterPro" id="IPR016166">
    <property type="entry name" value="FAD-bd_PCMH"/>
</dbReference>
<dbReference type="Pfam" id="PF01565">
    <property type="entry name" value="FAD_binding_4"/>
    <property type="match status" value="1"/>
</dbReference>
<proteinExistence type="inferred from homology"/>
<comment type="similarity">
    <text evidence="2">Belongs to the oxygen-dependent FAD-linked oxidoreductase family.</text>
</comment>
<evidence type="ECO:0000313" key="9">
    <source>
        <dbReference type="Proteomes" id="UP001595867"/>
    </source>
</evidence>
<dbReference type="PANTHER" id="PTHR42973:SF39">
    <property type="entry name" value="FAD-BINDING PCMH-TYPE DOMAIN-CONTAINING PROTEIN"/>
    <property type="match status" value="1"/>
</dbReference>
<evidence type="ECO:0000313" key="8">
    <source>
        <dbReference type="EMBL" id="MFC4072633.1"/>
    </source>
</evidence>
<dbReference type="Gene3D" id="3.30.43.10">
    <property type="entry name" value="Uridine Diphospho-n-acetylenolpyruvylglucosamine Reductase, domain 2"/>
    <property type="match status" value="1"/>
</dbReference>
<name>A0ABV8J7N8_9ACTN</name>
<evidence type="ECO:0000256" key="1">
    <source>
        <dbReference type="ARBA" id="ARBA00001974"/>
    </source>
</evidence>
<sequence>MPLSRRALFSAGLLGAIAPRPDGSGPGPAAPSPPAPGGPHPVTTSRTPGPTTADWQALAAGLEGSLDLPGTDSYDQARLLFSPRFDTILPPAIVRCAGPDDVAEAIRFAVRAGLPVVPRGGGHSYVGASTTASGLVLDVRPLRTVGYDAATGTATIGGGTTLADVYTGLGAHGVSVPAGTCGGVGISGLTSGGGIGAAASAYGLTCDGVVAVDVVTADGRHRTVDSEREPDLFWGLRGGGGGRFGVITSWRMRTHPAGITGSYQLTYPWADAAAVAAGWQSRIGVAPDSAWSTCQFAADGGGALSVRIAGYVLDGDADGEVTALARAIGREPATAVVEREPHVRLLQERAAGAARGTHVIGSEIFGAALPPAGVEALLAVVRARAAGRRPGLAKLKRMTGAPARVAAEESAFPWHGSHSMLQWLVDLPAAEPASVADGYTWIESGHRAMAPWSAGRYVNYLEPGPIDPARYHGAHLDRLRRLQAATDPESLFRVPYRL</sequence>
<dbReference type="PANTHER" id="PTHR42973">
    <property type="entry name" value="BINDING OXIDOREDUCTASE, PUTATIVE (AFU_ORTHOLOGUE AFUA_1G17690)-RELATED"/>
    <property type="match status" value="1"/>
</dbReference>
<comment type="cofactor">
    <cofactor evidence="1">
        <name>FAD</name>
        <dbReference type="ChEBI" id="CHEBI:57692"/>
    </cofactor>
</comment>
<comment type="caution">
    <text evidence="8">The sequence shown here is derived from an EMBL/GenBank/DDBJ whole genome shotgun (WGS) entry which is preliminary data.</text>
</comment>
<dbReference type="InterPro" id="IPR006093">
    <property type="entry name" value="Oxy_OxRdtase_FAD_BS"/>
</dbReference>
<dbReference type="PROSITE" id="PS51387">
    <property type="entry name" value="FAD_PCMH"/>
    <property type="match status" value="1"/>
</dbReference>
<dbReference type="Gene3D" id="3.40.462.20">
    <property type="match status" value="1"/>
</dbReference>
<keyword evidence="3" id="KW-0285">Flavoprotein</keyword>
<feature type="compositionally biased region" description="Pro residues" evidence="6">
    <location>
        <begin position="28"/>
        <end position="39"/>
    </location>
</feature>
<dbReference type="InterPro" id="IPR036318">
    <property type="entry name" value="FAD-bd_PCMH-like_sf"/>
</dbReference>
<accession>A0ABV8J7N8</accession>
<dbReference type="InterPro" id="IPR016169">
    <property type="entry name" value="FAD-bd_PCMH_sub2"/>
</dbReference>
<feature type="compositionally biased region" description="Polar residues" evidence="6">
    <location>
        <begin position="42"/>
        <end position="52"/>
    </location>
</feature>
<protein>
    <submittedName>
        <fullName evidence="8">FAD-binding protein</fullName>
    </submittedName>
</protein>
<dbReference type="InterPro" id="IPR050416">
    <property type="entry name" value="FAD-linked_Oxidoreductase"/>
</dbReference>
<dbReference type="EMBL" id="JBHSBL010000041">
    <property type="protein sequence ID" value="MFC4072633.1"/>
    <property type="molecule type" value="Genomic_DNA"/>
</dbReference>
<dbReference type="InterPro" id="IPR016167">
    <property type="entry name" value="FAD-bd_PCMH_sub1"/>
</dbReference>
<dbReference type="Gene3D" id="3.30.465.10">
    <property type="match status" value="1"/>
</dbReference>
<feature type="domain" description="FAD-binding PCMH-type" evidence="7">
    <location>
        <begin position="86"/>
        <end position="257"/>
    </location>
</feature>